<organism evidence="3 4">
    <name type="scientific">Nocardioides taihuensis</name>
    <dbReference type="NCBI Taxonomy" id="1835606"/>
    <lineage>
        <taxon>Bacteria</taxon>
        <taxon>Bacillati</taxon>
        <taxon>Actinomycetota</taxon>
        <taxon>Actinomycetes</taxon>
        <taxon>Propionibacteriales</taxon>
        <taxon>Nocardioidaceae</taxon>
        <taxon>Nocardioides</taxon>
    </lineage>
</organism>
<feature type="domain" description="DUF2510" evidence="2">
    <location>
        <begin position="9"/>
        <end position="40"/>
    </location>
</feature>
<dbReference type="RefSeq" id="WP_378591750.1">
    <property type="nucleotide sequence ID" value="NZ_JBHSKD010000019.1"/>
</dbReference>
<sequence length="131" mass="14240">MSDHTPLPAGWYPHPTMADTQQYWDGTNWTGHIAPRTPTAVSPAHTPTTEETKGGYTSLEKAGLVTGFLFPIIGFVCGVVVLTRGRVANGVGIMILSLVAGMFWYSYLADQATTDSHELYCQKVNYDTPAC</sequence>
<gene>
    <name evidence="3" type="ORF">ACFPGP_15975</name>
</gene>
<keyword evidence="1" id="KW-0812">Transmembrane</keyword>
<proteinExistence type="predicted"/>
<protein>
    <submittedName>
        <fullName evidence="3">DUF2510 domain-containing protein</fullName>
    </submittedName>
</protein>
<name>A0ABW0BMF6_9ACTN</name>
<reference evidence="4" key="1">
    <citation type="journal article" date="2019" name="Int. J. Syst. Evol. Microbiol.">
        <title>The Global Catalogue of Microorganisms (GCM) 10K type strain sequencing project: providing services to taxonomists for standard genome sequencing and annotation.</title>
        <authorList>
            <consortium name="The Broad Institute Genomics Platform"/>
            <consortium name="The Broad Institute Genome Sequencing Center for Infectious Disease"/>
            <person name="Wu L."/>
            <person name="Ma J."/>
        </authorList>
    </citation>
    <scope>NUCLEOTIDE SEQUENCE [LARGE SCALE GENOMIC DNA]</scope>
    <source>
        <strain evidence="4">DFY41</strain>
    </source>
</reference>
<accession>A0ABW0BMF6</accession>
<dbReference type="EMBL" id="JBHSKD010000019">
    <property type="protein sequence ID" value="MFC5178178.1"/>
    <property type="molecule type" value="Genomic_DNA"/>
</dbReference>
<feature type="transmembrane region" description="Helical" evidence="1">
    <location>
        <begin position="62"/>
        <end position="82"/>
    </location>
</feature>
<keyword evidence="1" id="KW-0472">Membrane</keyword>
<evidence type="ECO:0000313" key="3">
    <source>
        <dbReference type="EMBL" id="MFC5178178.1"/>
    </source>
</evidence>
<dbReference type="Proteomes" id="UP001596087">
    <property type="component" value="Unassembled WGS sequence"/>
</dbReference>
<evidence type="ECO:0000313" key="4">
    <source>
        <dbReference type="Proteomes" id="UP001596087"/>
    </source>
</evidence>
<dbReference type="Pfam" id="PF10708">
    <property type="entry name" value="DUF2510"/>
    <property type="match status" value="1"/>
</dbReference>
<keyword evidence="4" id="KW-1185">Reference proteome</keyword>
<feature type="transmembrane region" description="Helical" evidence="1">
    <location>
        <begin position="87"/>
        <end position="107"/>
    </location>
</feature>
<dbReference type="InterPro" id="IPR018929">
    <property type="entry name" value="DUF2510"/>
</dbReference>
<evidence type="ECO:0000259" key="2">
    <source>
        <dbReference type="Pfam" id="PF10708"/>
    </source>
</evidence>
<evidence type="ECO:0000256" key="1">
    <source>
        <dbReference type="SAM" id="Phobius"/>
    </source>
</evidence>
<comment type="caution">
    <text evidence="3">The sequence shown here is derived from an EMBL/GenBank/DDBJ whole genome shotgun (WGS) entry which is preliminary data.</text>
</comment>
<keyword evidence="1" id="KW-1133">Transmembrane helix</keyword>